<dbReference type="Pfam" id="PF17048">
    <property type="entry name" value="Ceramidse_alk_C"/>
    <property type="match status" value="1"/>
</dbReference>
<comment type="catalytic activity">
    <reaction evidence="5">
        <text>an N-acylsphing-4-enine + H2O = sphing-4-enine + a fatty acid</text>
        <dbReference type="Rhea" id="RHEA:20856"/>
        <dbReference type="ChEBI" id="CHEBI:15377"/>
        <dbReference type="ChEBI" id="CHEBI:28868"/>
        <dbReference type="ChEBI" id="CHEBI:52639"/>
        <dbReference type="ChEBI" id="CHEBI:57756"/>
        <dbReference type="EC" id="3.5.1.23"/>
    </reaction>
</comment>
<keyword evidence="10" id="KW-1185">Reference proteome</keyword>
<dbReference type="InterPro" id="IPR006823">
    <property type="entry name" value="Ceramidase_alk"/>
</dbReference>
<dbReference type="InterPro" id="IPR031329">
    <property type="entry name" value="NEUT/ALK_ceramidase_N"/>
</dbReference>
<feature type="active site" description="Nucleophile" evidence="3">
    <location>
        <position position="293"/>
    </location>
</feature>
<feature type="binding site" evidence="4">
    <location>
        <position position="241"/>
    </location>
    <ligand>
        <name>Zn(2+)</name>
        <dbReference type="ChEBI" id="CHEBI:29105"/>
    </ligand>
</feature>
<proteinExistence type="inferred from homology"/>
<comment type="cofactor">
    <cofactor evidence="4">
        <name>Zn(2+)</name>
        <dbReference type="ChEBI" id="CHEBI:29105"/>
    </cofactor>
    <text evidence="4">Binds 1 zinc ion per subunit.</text>
</comment>
<dbReference type="Gene3D" id="2.60.40.2300">
    <property type="entry name" value="Neutral/alkaline non-lysosomal ceramidase, C-terminal domain"/>
    <property type="match status" value="1"/>
</dbReference>
<feature type="binding site" evidence="4">
    <location>
        <position position="490"/>
    </location>
    <ligand>
        <name>Zn(2+)</name>
        <dbReference type="ChEBI" id="CHEBI:29105"/>
    </ligand>
</feature>
<dbReference type="PROSITE" id="PS51318">
    <property type="entry name" value="TAT"/>
    <property type="match status" value="1"/>
</dbReference>
<keyword evidence="5" id="KW-0443">Lipid metabolism</keyword>
<dbReference type="Proteomes" id="UP000242444">
    <property type="component" value="Unassembled WGS sequence"/>
</dbReference>
<gene>
    <name evidence="9" type="ORF">CFN78_15725</name>
</gene>
<comment type="caution">
    <text evidence="9">The sequence shown here is derived from an EMBL/GenBank/DDBJ whole genome shotgun (WGS) entry which is preliminary data.</text>
</comment>
<dbReference type="GO" id="GO:0046512">
    <property type="term" value="P:sphingosine biosynthetic process"/>
    <property type="evidence" value="ECO:0007669"/>
    <property type="project" value="TreeGrafter"/>
</dbReference>
<dbReference type="GO" id="GO:0046872">
    <property type="term" value="F:metal ion binding"/>
    <property type="evidence" value="ECO:0007669"/>
    <property type="project" value="UniProtKB-KW"/>
</dbReference>
<keyword evidence="2 5" id="KW-0378">Hydrolase</keyword>
<dbReference type="InParanoid" id="A0A263D4X6"/>
<accession>A0A263D4X6</accession>
<dbReference type="EMBL" id="NKYE01000008">
    <property type="protein sequence ID" value="OZM72425.1"/>
    <property type="molecule type" value="Genomic_DNA"/>
</dbReference>
<keyword evidence="6" id="KW-0732">Signal</keyword>
<dbReference type="GO" id="GO:0005576">
    <property type="term" value="C:extracellular region"/>
    <property type="evidence" value="ECO:0007669"/>
    <property type="project" value="TreeGrafter"/>
</dbReference>
<protein>
    <recommendedName>
        <fullName evidence="5">Neutral ceramidase</fullName>
        <ecNumber evidence="5">3.5.1.23</ecNumber>
    </recommendedName>
</protein>
<dbReference type="PANTHER" id="PTHR12670">
    <property type="entry name" value="CERAMIDASE"/>
    <property type="match status" value="1"/>
</dbReference>
<dbReference type="OrthoDB" id="6899210at2"/>
<dbReference type="GO" id="GO:0016020">
    <property type="term" value="C:membrane"/>
    <property type="evidence" value="ECO:0007669"/>
    <property type="project" value="GOC"/>
</dbReference>
<evidence type="ECO:0000259" key="7">
    <source>
        <dbReference type="Pfam" id="PF04734"/>
    </source>
</evidence>
<feature type="domain" description="Neutral/alkaline non-lysosomal ceramidase N-terminal" evidence="7">
    <location>
        <begin position="42"/>
        <end position="519"/>
    </location>
</feature>
<evidence type="ECO:0000256" key="6">
    <source>
        <dbReference type="SAM" id="SignalP"/>
    </source>
</evidence>
<dbReference type="PANTHER" id="PTHR12670:SF1">
    <property type="entry name" value="NEUTRAL CERAMIDASE"/>
    <property type="match status" value="1"/>
</dbReference>
<evidence type="ECO:0000256" key="4">
    <source>
        <dbReference type="PIRSR" id="PIRSR606823-2"/>
    </source>
</evidence>
<evidence type="ECO:0000259" key="8">
    <source>
        <dbReference type="Pfam" id="PF17048"/>
    </source>
</evidence>
<dbReference type="GO" id="GO:0046514">
    <property type="term" value="P:ceramide catabolic process"/>
    <property type="evidence" value="ECO:0007669"/>
    <property type="project" value="InterPro"/>
</dbReference>
<dbReference type="RefSeq" id="WP_094863525.1">
    <property type="nucleotide sequence ID" value="NZ_NKYE01000008.1"/>
</dbReference>
<feature type="binding site" evidence="4">
    <location>
        <position position="454"/>
    </location>
    <ligand>
        <name>Zn(2+)</name>
        <dbReference type="ChEBI" id="CHEBI:29105"/>
    </ligand>
</feature>
<dbReference type="EC" id="3.5.1.23" evidence="5"/>
<dbReference type="InterPro" id="IPR031331">
    <property type="entry name" value="NEUT/ALK_ceramidase_C"/>
</dbReference>
<dbReference type="AlphaFoldDB" id="A0A263D4X6"/>
<feature type="domain" description="Neutral/alkaline non-lysosomal ceramidase C-terminal" evidence="8">
    <location>
        <begin position="521"/>
        <end position="680"/>
    </location>
</feature>
<comment type="similarity">
    <text evidence="1 5">Belongs to the neutral ceramidase family.</text>
</comment>
<evidence type="ECO:0000256" key="5">
    <source>
        <dbReference type="RuleBase" id="RU366019"/>
    </source>
</evidence>
<dbReference type="FunCoup" id="A0A263D4X6">
    <property type="interactions" value="95"/>
</dbReference>
<evidence type="ECO:0000256" key="3">
    <source>
        <dbReference type="PIRSR" id="PIRSR606823-1"/>
    </source>
</evidence>
<evidence type="ECO:0000313" key="9">
    <source>
        <dbReference type="EMBL" id="OZM72425.1"/>
    </source>
</evidence>
<feature type="binding site" evidence="4">
    <location>
        <position position="133"/>
    </location>
    <ligand>
        <name>Zn(2+)</name>
        <dbReference type="ChEBI" id="CHEBI:29105"/>
    </ligand>
</feature>
<dbReference type="GO" id="GO:0017040">
    <property type="term" value="F:N-acylsphingosine amidohydrolase activity"/>
    <property type="evidence" value="ECO:0007669"/>
    <property type="project" value="UniProtKB-UniRule"/>
</dbReference>
<keyword evidence="4" id="KW-0479">Metal-binding</keyword>
<dbReference type="Pfam" id="PF04734">
    <property type="entry name" value="Ceramidase_alk"/>
    <property type="match status" value="1"/>
</dbReference>
<organism evidence="9 10">
    <name type="scientific">Amycolatopsis antarctica</name>
    <dbReference type="NCBI Taxonomy" id="1854586"/>
    <lineage>
        <taxon>Bacteria</taxon>
        <taxon>Bacillati</taxon>
        <taxon>Actinomycetota</taxon>
        <taxon>Actinomycetes</taxon>
        <taxon>Pseudonocardiales</taxon>
        <taxon>Pseudonocardiaceae</taxon>
        <taxon>Amycolatopsis</taxon>
    </lineage>
</organism>
<dbReference type="InterPro" id="IPR006311">
    <property type="entry name" value="TAT_signal"/>
</dbReference>
<sequence>MPLSRRRVLAGAAGLPLAGAMSTGAIGPASGTASAREPAGGFRVGTGIADVTGPAAENGMMGYSMPTQQTAGIHLRTRARAFVLADGEGDRLAYVVADLGMIFQSVQQGVLAALRERHGDTYTAQNVLLTATHSHAACGGDSHYALYNLSILGFQKQTYDAVVSGIVAAIDQAHADLRPGGISLGRTELTDASVNRSRTAFDLNPEADRAHFPLAVDPAMTVLRLRQGDTDVGAISWFATHNTSMTNTNSLISGDNKGYAAYEWEHDHAGVRYLDGRPRFVAAFPQTNAGDMSPNLNLRPGSGPTDDEFENTRQIGDRQFRAARRAFEDAGETVTGAIATRLRYVDMSKVEVDGRHTPDGAPHRTTAAAIGLSMLAGSTEDGPGIPIDEGIRNPFVDAVGGWSVPVPDWLSAEQAPKPVVLPTGALRPYPWTPDVLPLQIVRIGQLCLVAGPAEYTIVAGLRIRRAVAAELGLPLENVLLQGYANAYSQYVTTPEEYDSQQYEGASTLFGRYTLPAYQQEFTRLAAELRAGAPADQGPAPRDLSGDQLNFQPGVVFDDAPLGRNFGDVLTEPDSTYRRGGRVVAEFVTGHPKNNLRTGDTFLEVQRLVDGTWVRHADDGDWATRYHWQRTIAATSKATVTWDVPADAPIGKYRVVHHGDWKNGWNQAISVLSGTTRTFVVS</sequence>
<dbReference type="GO" id="GO:0042759">
    <property type="term" value="P:long-chain fatty acid biosynthetic process"/>
    <property type="evidence" value="ECO:0007669"/>
    <property type="project" value="TreeGrafter"/>
</dbReference>
<reference evidence="9 10" key="1">
    <citation type="submission" date="2017-07" db="EMBL/GenBank/DDBJ databases">
        <title>Amycolatopsis antarcticus sp. nov., isolated from the surface of an Antarcticus brown macroalga.</title>
        <authorList>
            <person name="Wang J."/>
            <person name="Leiva S."/>
            <person name="Huang J."/>
            <person name="Huang Y."/>
        </authorList>
    </citation>
    <scope>NUCLEOTIDE SEQUENCE [LARGE SCALE GENOMIC DNA]</scope>
    <source>
        <strain evidence="9 10">AU-G6</strain>
    </source>
</reference>
<evidence type="ECO:0000256" key="2">
    <source>
        <dbReference type="ARBA" id="ARBA00022801"/>
    </source>
</evidence>
<evidence type="ECO:0000256" key="1">
    <source>
        <dbReference type="ARBA" id="ARBA00009835"/>
    </source>
</evidence>
<evidence type="ECO:0000313" key="10">
    <source>
        <dbReference type="Proteomes" id="UP000242444"/>
    </source>
</evidence>
<feature type="signal peptide" evidence="6">
    <location>
        <begin position="1"/>
        <end position="25"/>
    </location>
</feature>
<name>A0A263D4X6_9PSEU</name>
<dbReference type="InterPro" id="IPR038445">
    <property type="entry name" value="NCDase_C_sf"/>
</dbReference>
<feature type="chain" id="PRO_5038946923" description="Neutral ceramidase" evidence="6">
    <location>
        <begin position="26"/>
        <end position="681"/>
    </location>
</feature>
<keyword evidence="4" id="KW-0862">Zinc</keyword>
<keyword evidence="5" id="KW-0746">Sphingolipid metabolism</keyword>